<dbReference type="PROSITE" id="PS51257">
    <property type="entry name" value="PROKAR_LIPOPROTEIN"/>
    <property type="match status" value="1"/>
</dbReference>
<dbReference type="RefSeq" id="WP_163731429.1">
    <property type="nucleotide sequence ID" value="NZ_AP022610.1"/>
</dbReference>
<accession>A0A7I7XAL0</accession>
<evidence type="ECO:0000256" key="2">
    <source>
        <dbReference type="SAM" id="SignalP"/>
    </source>
</evidence>
<dbReference type="EMBL" id="AP022610">
    <property type="protein sequence ID" value="BBZ25973.1"/>
    <property type="molecule type" value="Genomic_DNA"/>
</dbReference>
<dbReference type="Proteomes" id="UP000466517">
    <property type="component" value="Chromosome"/>
</dbReference>
<reference evidence="3 4" key="1">
    <citation type="journal article" date="2019" name="Emerg. Microbes Infect.">
        <title>Comprehensive subspecies identification of 175 nontuberculous mycobacteria species based on 7547 genomic profiles.</title>
        <authorList>
            <person name="Matsumoto Y."/>
            <person name="Kinjo T."/>
            <person name="Motooka D."/>
            <person name="Nabeya D."/>
            <person name="Jung N."/>
            <person name="Uechi K."/>
            <person name="Horii T."/>
            <person name="Iida T."/>
            <person name="Fujita J."/>
            <person name="Nakamura S."/>
        </authorList>
    </citation>
    <scope>NUCLEOTIDE SEQUENCE [LARGE SCALE GENOMIC DNA]</scope>
    <source>
        <strain evidence="3 4">JCM 13574</strain>
    </source>
</reference>
<organism evidence="3 4">
    <name type="scientific">Mycolicibacterium madagascariense</name>
    <dbReference type="NCBI Taxonomy" id="212765"/>
    <lineage>
        <taxon>Bacteria</taxon>
        <taxon>Bacillati</taxon>
        <taxon>Actinomycetota</taxon>
        <taxon>Actinomycetes</taxon>
        <taxon>Mycobacteriales</taxon>
        <taxon>Mycobacteriaceae</taxon>
        <taxon>Mycolicibacterium</taxon>
    </lineage>
</organism>
<gene>
    <name evidence="3" type="ORF">MMAD_02680</name>
</gene>
<feature type="chain" id="PRO_5029441564" description="Lipoprotein" evidence="2">
    <location>
        <begin position="29"/>
        <end position="93"/>
    </location>
</feature>
<feature type="compositionally biased region" description="Low complexity" evidence="1">
    <location>
        <begin position="35"/>
        <end position="59"/>
    </location>
</feature>
<proteinExistence type="predicted"/>
<keyword evidence="2" id="KW-0732">Signal</keyword>
<feature type="signal peptide" evidence="2">
    <location>
        <begin position="1"/>
        <end position="28"/>
    </location>
</feature>
<evidence type="ECO:0008006" key="5">
    <source>
        <dbReference type="Google" id="ProtNLM"/>
    </source>
</evidence>
<name>A0A7I7XAL0_9MYCO</name>
<dbReference type="AlphaFoldDB" id="A0A7I7XAL0"/>
<keyword evidence="4" id="KW-1185">Reference proteome</keyword>
<feature type="region of interest" description="Disordered" evidence="1">
    <location>
        <begin position="25"/>
        <end position="93"/>
    </location>
</feature>
<evidence type="ECO:0000313" key="3">
    <source>
        <dbReference type="EMBL" id="BBZ25973.1"/>
    </source>
</evidence>
<evidence type="ECO:0000313" key="4">
    <source>
        <dbReference type="Proteomes" id="UP000466517"/>
    </source>
</evidence>
<dbReference type="KEGG" id="mmag:MMAD_02680"/>
<evidence type="ECO:0000256" key="1">
    <source>
        <dbReference type="SAM" id="MobiDB-lite"/>
    </source>
</evidence>
<sequence length="93" mass="8917">MQSWHTRRVAAGLGVAAVVAMGALTACGGSGSGGPSSTTPSTSTTPSSSSTSSVTPSPTEKSLSPNGGGNLFTPQPVAPPSTQTPSPGHHNGS</sequence>
<protein>
    <recommendedName>
        <fullName evidence="5">Lipoprotein</fullName>
    </recommendedName>
</protein>